<evidence type="ECO:0000256" key="8">
    <source>
        <dbReference type="NCBIfam" id="TIGR00234"/>
    </source>
</evidence>
<dbReference type="Gene3D" id="3.40.50.620">
    <property type="entry name" value="HUPs"/>
    <property type="match status" value="1"/>
</dbReference>
<dbReference type="PANTHER" id="PTHR46264">
    <property type="entry name" value="TYROSINE-TRNA LIGASE"/>
    <property type="match status" value="1"/>
</dbReference>
<keyword evidence="4 9" id="KW-0067">ATP-binding</keyword>
<keyword evidence="2 9" id="KW-0436">Ligase</keyword>
<dbReference type="InterPro" id="IPR014729">
    <property type="entry name" value="Rossmann-like_a/b/a_fold"/>
</dbReference>
<dbReference type="NCBIfam" id="NF006330">
    <property type="entry name" value="PRK08560.1"/>
    <property type="match status" value="1"/>
</dbReference>
<dbReference type="Gene3D" id="1.10.240.10">
    <property type="entry name" value="Tyrosyl-Transfer RNA Synthetase"/>
    <property type="match status" value="1"/>
</dbReference>
<dbReference type="RefSeq" id="WP_153549731.1">
    <property type="nucleotide sequence ID" value="NZ_CP040089.1"/>
</dbReference>
<evidence type="ECO:0000313" key="10">
    <source>
        <dbReference type="EMBL" id="QGA79994.1"/>
    </source>
</evidence>
<dbReference type="AlphaFoldDB" id="A0A5Q0UET0"/>
<dbReference type="GeneID" id="42364466"/>
<evidence type="ECO:0000313" key="11">
    <source>
        <dbReference type="Proteomes" id="UP000377803"/>
    </source>
</evidence>
<keyword evidence="5 9" id="KW-0648">Protein biosynthesis</keyword>
<dbReference type="EC" id="6.1.1.1" evidence="1 8"/>
<dbReference type="GO" id="GO:0005524">
    <property type="term" value="F:ATP binding"/>
    <property type="evidence" value="ECO:0007669"/>
    <property type="project" value="UniProtKB-KW"/>
</dbReference>
<dbReference type="GO" id="GO:0006437">
    <property type="term" value="P:tyrosyl-tRNA aminoacylation"/>
    <property type="evidence" value="ECO:0007669"/>
    <property type="project" value="UniProtKB-UniRule"/>
</dbReference>
<gene>
    <name evidence="10" type="primary">tyrS</name>
    <name evidence="10" type="ORF">LC1Nh_0086</name>
</gene>
<dbReference type="OrthoDB" id="8389at2157"/>
<organism evidence="10 11">
    <name type="scientific">Candidatus Nanohalobium constans</name>
    <dbReference type="NCBI Taxonomy" id="2565781"/>
    <lineage>
        <taxon>Archaea</taxon>
        <taxon>Candidatus Nanohalarchaeota</taxon>
        <taxon>Candidatus Nanohalobia</taxon>
        <taxon>Candidatus Nanohalobiales</taxon>
        <taxon>Candidatus Nanohalobiaceae</taxon>
        <taxon>Candidatus Nanohalobium</taxon>
    </lineage>
</organism>
<dbReference type="PRINTS" id="PR01040">
    <property type="entry name" value="TRNASYNTHTYR"/>
</dbReference>
<reference evidence="11" key="1">
    <citation type="submission" date="2019-05" db="EMBL/GenBank/DDBJ databases">
        <title>Candidatus Nanohalobium constans, a novel model system to study the DPANN nano-sized archaea: genomic and physiological characterization of a nanoarchaeon co-cultured with its chitinotrophic host.</title>
        <authorList>
            <person name="La Cono V."/>
            <person name="Arcadi E."/>
            <person name="Crisafi F."/>
            <person name="Denaro R."/>
            <person name="La Spada G."/>
            <person name="Messina E."/>
            <person name="Smedile F."/>
            <person name="Toshchakov S.V."/>
            <person name="Shevchenko M.A."/>
            <person name="Golyshin P.N."/>
            <person name="Golyshina O.V."/>
            <person name="Ferrer M."/>
            <person name="Rohde M."/>
            <person name="Mushegian A."/>
            <person name="Sorokin D.Y."/>
            <person name="Giuliano L."/>
            <person name="Yakimov M.M."/>
        </authorList>
    </citation>
    <scope>NUCLEOTIDE SEQUENCE [LARGE SCALE GENOMIC DNA]</scope>
    <source>
        <strain evidence="11">LC1Nh</strain>
    </source>
</reference>
<comment type="catalytic activity">
    <reaction evidence="7">
        <text>tRNA(Tyr) + L-tyrosine + ATP = L-tyrosyl-tRNA(Tyr) + AMP + diphosphate + H(+)</text>
        <dbReference type="Rhea" id="RHEA:10220"/>
        <dbReference type="Rhea" id="RHEA-COMP:9706"/>
        <dbReference type="Rhea" id="RHEA-COMP:9707"/>
        <dbReference type="ChEBI" id="CHEBI:15378"/>
        <dbReference type="ChEBI" id="CHEBI:30616"/>
        <dbReference type="ChEBI" id="CHEBI:33019"/>
        <dbReference type="ChEBI" id="CHEBI:58315"/>
        <dbReference type="ChEBI" id="CHEBI:78442"/>
        <dbReference type="ChEBI" id="CHEBI:78536"/>
        <dbReference type="ChEBI" id="CHEBI:456215"/>
        <dbReference type="EC" id="6.1.1.1"/>
    </reaction>
</comment>
<evidence type="ECO:0000256" key="5">
    <source>
        <dbReference type="ARBA" id="ARBA00022917"/>
    </source>
</evidence>
<evidence type="ECO:0000256" key="2">
    <source>
        <dbReference type="ARBA" id="ARBA00022598"/>
    </source>
</evidence>
<dbReference type="NCBIfam" id="TIGR00234">
    <property type="entry name" value="tyrS"/>
    <property type="match status" value="1"/>
</dbReference>
<dbReference type="Pfam" id="PF00579">
    <property type="entry name" value="tRNA-synt_1b"/>
    <property type="match status" value="1"/>
</dbReference>
<evidence type="ECO:0000256" key="3">
    <source>
        <dbReference type="ARBA" id="ARBA00022741"/>
    </source>
</evidence>
<proteinExistence type="inferred from homology"/>
<protein>
    <recommendedName>
        <fullName evidence="1 8">Tyrosine--tRNA ligase</fullName>
        <ecNumber evidence="1 8">6.1.1.1</ecNumber>
    </recommendedName>
</protein>
<accession>A0A5Q0UET0</accession>
<name>A0A5Q0UET0_9ARCH</name>
<keyword evidence="11" id="KW-1185">Reference proteome</keyword>
<dbReference type="InterPro" id="IPR050489">
    <property type="entry name" value="Tyr-tRNA_synthase"/>
</dbReference>
<dbReference type="Proteomes" id="UP000377803">
    <property type="component" value="Chromosome"/>
</dbReference>
<keyword evidence="3 9" id="KW-0547">Nucleotide-binding</keyword>
<evidence type="ECO:0000256" key="4">
    <source>
        <dbReference type="ARBA" id="ARBA00022840"/>
    </source>
</evidence>
<evidence type="ECO:0000256" key="7">
    <source>
        <dbReference type="ARBA" id="ARBA00048248"/>
    </source>
</evidence>
<evidence type="ECO:0000256" key="1">
    <source>
        <dbReference type="ARBA" id="ARBA00013160"/>
    </source>
</evidence>
<dbReference type="KEGG" id="ncon:LC1Nh_0086"/>
<dbReference type="EMBL" id="CP040089">
    <property type="protein sequence ID" value="QGA79994.1"/>
    <property type="molecule type" value="Genomic_DNA"/>
</dbReference>
<comment type="similarity">
    <text evidence="9">Belongs to the class-I aminoacyl-tRNA synthetase family.</text>
</comment>
<dbReference type="SUPFAM" id="SSF52374">
    <property type="entry name" value="Nucleotidylyl transferase"/>
    <property type="match status" value="1"/>
</dbReference>
<evidence type="ECO:0000256" key="9">
    <source>
        <dbReference type="RuleBase" id="RU363036"/>
    </source>
</evidence>
<keyword evidence="6 9" id="KW-0030">Aminoacyl-tRNA synthetase</keyword>
<sequence>MDIEERKELVLRNTEEIIQEEELEEILREKDEPRAYIGNETSGPVHLGHWIQIRKMKDIQKAGFQPVILFADLHTYLNKKGDEEWIQDMVDYWQATFEACGLDAEYVKGREFQESTEYFHDILRMTQNTTVTRGERAMGEVASEQDSIYTSQVVYPLMQALDIVHLDLDLAVAGIDQRKIHMLAREKLPKLGYEKPTCLHWPLLSSLSGEGDKMSSSKKNTMFPLHADPSRIQETLEDAYCPQGEVEDNPVIEIAEVFIFGADRELHVERKDEYGGDLHYEKFEEMAEDFESGELHPLDLKEAVADQVIDRFEPVREHFKENPKLLDPLEEIGHEKPDYIEE</sequence>
<dbReference type="GO" id="GO:0004831">
    <property type="term" value="F:tyrosine-tRNA ligase activity"/>
    <property type="evidence" value="ECO:0007669"/>
    <property type="project" value="UniProtKB-UniRule"/>
</dbReference>
<dbReference type="GO" id="GO:0005737">
    <property type="term" value="C:cytoplasm"/>
    <property type="evidence" value="ECO:0007669"/>
    <property type="project" value="UniProtKB-UniRule"/>
</dbReference>
<evidence type="ECO:0000256" key="6">
    <source>
        <dbReference type="ARBA" id="ARBA00023146"/>
    </source>
</evidence>
<dbReference type="PIRSF" id="PIRSF006588">
    <property type="entry name" value="TyrRS_arch_euk"/>
    <property type="match status" value="1"/>
</dbReference>
<dbReference type="InterPro" id="IPR002307">
    <property type="entry name" value="Tyr-tRNA-ligase"/>
</dbReference>
<dbReference type="PANTHER" id="PTHR46264:SF4">
    <property type="entry name" value="TYROSINE--TRNA LIGASE, CYTOPLASMIC"/>
    <property type="match status" value="1"/>
</dbReference>
<dbReference type="InterPro" id="IPR002305">
    <property type="entry name" value="aa-tRNA-synth_Ic"/>
</dbReference>
<dbReference type="InterPro" id="IPR023617">
    <property type="entry name" value="Tyr-tRNA-ligase_arc/euk-type"/>
</dbReference>